<proteinExistence type="predicted"/>
<organism evidence="1">
    <name type="scientific">Spodoptera frugiperda</name>
    <name type="common">Fall armyworm</name>
    <dbReference type="NCBI Taxonomy" id="7108"/>
    <lineage>
        <taxon>Eukaryota</taxon>
        <taxon>Metazoa</taxon>
        <taxon>Ecdysozoa</taxon>
        <taxon>Arthropoda</taxon>
        <taxon>Hexapoda</taxon>
        <taxon>Insecta</taxon>
        <taxon>Pterygota</taxon>
        <taxon>Neoptera</taxon>
        <taxon>Endopterygota</taxon>
        <taxon>Lepidoptera</taxon>
        <taxon>Glossata</taxon>
        <taxon>Ditrysia</taxon>
        <taxon>Noctuoidea</taxon>
        <taxon>Noctuidae</taxon>
        <taxon>Amphipyrinae</taxon>
        <taxon>Spodoptera</taxon>
    </lineage>
</organism>
<sequence length="553" mass="58267">MPLYNVHPVFTIYVISPMGLNHPMTFFALGEARESARLLLTKNHSVSTSAFRAGAPDFLLCRGCVYKHTSSHTHDTQTRNNNLWITQRVAPCEYRTRYPLRDNQLPSHRTNQSIQTMKPLFSIVVAILVIAANAHPENIEQVKELPQSHEPVLEAEASEPQARTERCTACAGTHSLKSPKELLASLKTLPNAEVHTQSTFEECSSEKGCAGVKIKDGKIVQKFGNLQAFKAAANADAANEFQFQAAGNSVFEGGVANGGPFWWMNEQNSPFKNAGAGGSFEKFSKSSSSFTSSSNTGAGGVDLGANPFLNGGFSKLAGNAGFTGAGGNFAGSQSFESSSSTKEIDISKNPFLSGGATGFGGQSSFGSAQGNFGAGQSGFNSFSSGSSSNFGSSGSGYTGSSPSPFAASSGANVNLIQNSQKNEFDYAQQTQQNIDEIFQSTGNVNAHDNSGGDLQQTCAGQGYVCVLKSQCNNGVVNTNGGGLLQANTQSLTANRKLLKANPPLTSVTGDHHGVQCVKRSVMATVSPLVLRVSMGGRDCLPSGDPFVRLPPIP</sequence>
<accession>A0A2H1VSC6</accession>
<gene>
    <name evidence="1" type="ORF">SFRICE_023023</name>
</gene>
<dbReference type="AlphaFoldDB" id="A0A2H1VSC6"/>
<reference evidence="1" key="1">
    <citation type="submission" date="2016-07" db="EMBL/GenBank/DDBJ databases">
        <authorList>
            <person name="Bretaudeau A."/>
        </authorList>
    </citation>
    <scope>NUCLEOTIDE SEQUENCE</scope>
    <source>
        <strain evidence="1">Rice</strain>
        <tissue evidence="1">Whole body</tissue>
    </source>
</reference>
<dbReference type="EMBL" id="ODYU01004164">
    <property type="protein sequence ID" value="SOQ43745.1"/>
    <property type="molecule type" value="Genomic_DNA"/>
</dbReference>
<protein>
    <submittedName>
        <fullName evidence="1">SFRICE_023023</fullName>
    </submittedName>
</protein>
<evidence type="ECO:0000313" key="1">
    <source>
        <dbReference type="EMBL" id="SOQ43745.1"/>
    </source>
</evidence>
<name>A0A2H1VSC6_SPOFR</name>